<comment type="caution">
    <text evidence="1">The sequence shown here is derived from an EMBL/GenBank/DDBJ whole genome shotgun (WGS) entry which is preliminary data.</text>
</comment>
<keyword evidence="1" id="KW-0032">Aminotransferase</keyword>
<organism evidence="1 2">
    <name type="scientific">Cytobacillus mangrovibacter</name>
    <dbReference type="NCBI Taxonomy" id="3299024"/>
    <lineage>
        <taxon>Bacteria</taxon>
        <taxon>Bacillati</taxon>
        <taxon>Bacillota</taxon>
        <taxon>Bacilli</taxon>
        <taxon>Bacillales</taxon>
        <taxon>Bacillaceae</taxon>
        <taxon>Cytobacillus</taxon>
    </lineage>
</organism>
<protein>
    <submittedName>
        <fullName evidence="1">Branched-chain amino acid aminotransferase</fullName>
    </submittedName>
</protein>
<dbReference type="RefSeq" id="WP_389213913.1">
    <property type="nucleotide sequence ID" value="NZ_JBIACJ010000001.1"/>
</dbReference>
<keyword evidence="2" id="KW-1185">Reference proteome</keyword>
<evidence type="ECO:0000313" key="1">
    <source>
        <dbReference type="EMBL" id="MFE8694843.1"/>
    </source>
</evidence>
<dbReference type="Proteomes" id="UP001601058">
    <property type="component" value="Unassembled WGS sequence"/>
</dbReference>
<dbReference type="EMBL" id="JBIACJ010000001">
    <property type="protein sequence ID" value="MFE8694843.1"/>
    <property type="molecule type" value="Genomic_DNA"/>
</dbReference>
<name>A0ABW6JSK8_9BACI</name>
<keyword evidence="1" id="KW-0808">Transferase</keyword>
<reference evidence="1 2" key="1">
    <citation type="submission" date="2024-08" db="EMBL/GenBank/DDBJ databases">
        <title>Two novel Cytobacillus novel species.</title>
        <authorList>
            <person name="Liu G."/>
        </authorList>
    </citation>
    <scope>NUCLEOTIDE SEQUENCE [LARGE SCALE GENOMIC DNA]</scope>
    <source>
        <strain evidence="1 2">FJAT-53684</strain>
    </source>
</reference>
<gene>
    <name evidence="1" type="ORF">ACFYKT_00560</name>
</gene>
<accession>A0ABW6JSK8</accession>
<proteinExistence type="predicted"/>
<sequence>MLKTKVKAYFADEIAESFKEEIEYAKKHQLLDESRIVTEKSPELRFSNAYIERGDKETEESIGEEAANFLNQPIDYLKRNINEFIYIESDWFQMIHTESICLEVDDVFGTYEVMLGLKLQKKFEKAIKAYVEQELMGDKKVSILFNQGDGLWDFNLALNHINGFKENLTINEALNLVYSFLFKLIESVEEQ</sequence>
<dbReference type="GO" id="GO:0008483">
    <property type="term" value="F:transaminase activity"/>
    <property type="evidence" value="ECO:0007669"/>
    <property type="project" value="UniProtKB-KW"/>
</dbReference>
<evidence type="ECO:0000313" key="2">
    <source>
        <dbReference type="Proteomes" id="UP001601058"/>
    </source>
</evidence>